<keyword evidence="2" id="KW-0732">Signal</keyword>
<name>A0AA39IPV6_9BILA</name>
<comment type="caution">
    <text evidence="3">The sequence shown here is derived from an EMBL/GenBank/DDBJ whole genome shotgun (WGS) entry which is preliminary data.</text>
</comment>
<feature type="chain" id="PRO_5041230214" description="UPAR/Ly6 domain-containing protein" evidence="2">
    <location>
        <begin position="19"/>
        <end position="284"/>
    </location>
</feature>
<feature type="signal peptide" evidence="2">
    <location>
        <begin position="1"/>
        <end position="18"/>
    </location>
</feature>
<keyword evidence="1" id="KW-0472">Membrane</keyword>
<accession>A0AA39IPV6</accession>
<keyword evidence="1" id="KW-1133">Transmembrane helix</keyword>
<organism evidence="3 4">
    <name type="scientific">Steinernema hermaphroditum</name>
    <dbReference type="NCBI Taxonomy" id="289476"/>
    <lineage>
        <taxon>Eukaryota</taxon>
        <taxon>Metazoa</taxon>
        <taxon>Ecdysozoa</taxon>
        <taxon>Nematoda</taxon>
        <taxon>Chromadorea</taxon>
        <taxon>Rhabditida</taxon>
        <taxon>Tylenchina</taxon>
        <taxon>Panagrolaimomorpha</taxon>
        <taxon>Strongyloidoidea</taxon>
        <taxon>Steinernematidae</taxon>
        <taxon>Steinernema</taxon>
    </lineage>
</organism>
<feature type="transmembrane region" description="Helical" evidence="1">
    <location>
        <begin position="264"/>
        <end position="283"/>
    </location>
</feature>
<evidence type="ECO:0000256" key="2">
    <source>
        <dbReference type="SAM" id="SignalP"/>
    </source>
</evidence>
<proteinExistence type="predicted"/>
<keyword evidence="4" id="KW-1185">Reference proteome</keyword>
<dbReference type="Proteomes" id="UP001175271">
    <property type="component" value="Unassembled WGS sequence"/>
</dbReference>
<evidence type="ECO:0008006" key="5">
    <source>
        <dbReference type="Google" id="ProtNLM"/>
    </source>
</evidence>
<evidence type="ECO:0000256" key="1">
    <source>
        <dbReference type="SAM" id="Phobius"/>
    </source>
</evidence>
<keyword evidence="1" id="KW-0812">Transmembrane</keyword>
<sequence>MWSLLAALTISLVSSSQGANYCHSCISDKSVISQWYLFGLPTQSTFPKIDQYCNDPPTAPSQDKPKCDGPCFSILIKDKNSVIYAVRGCSQNFGLPVSNRLSQSTTNNNNNNKNDIYCEYDAHFKRPVVSDQNEISSAGNEMYFELCNGDFCNSNKYSGANIDISKCNSNTTMSNNAASECYECDGTDYNCKSSKTRCGKRYCLKSEVSIGKMYSIRKTCTNVNPYGVDEYCGEYDYSFVAGGMSTLDAKMKTCYCRDKQYCNGASVVTILFAVVVPVLATLMR</sequence>
<evidence type="ECO:0000313" key="4">
    <source>
        <dbReference type="Proteomes" id="UP001175271"/>
    </source>
</evidence>
<gene>
    <name evidence="3" type="ORF">QR680_010704</name>
</gene>
<protein>
    <recommendedName>
        <fullName evidence="5">UPAR/Ly6 domain-containing protein</fullName>
    </recommendedName>
</protein>
<dbReference type="AlphaFoldDB" id="A0AA39IPV6"/>
<reference evidence="3" key="1">
    <citation type="submission" date="2023-06" db="EMBL/GenBank/DDBJ databases">
        <title>Genomic analysis of the entomopathogenic nematode Steinernema hermaphroditum.</title>
        <authorList>
            <person name="Schwarz E.M."/>
            <person name="Heppert J.K."/>
            <person name="Baniya A."/>
            <person name="Schwartz H.T."/>
            <person name="Tan C.-H."/>
            <person name="Antoshechkin I."/>
            <person name="Sternberg P.W."/>
            <person name="Goodrich-Blair H."/>
            <person name="Dillman A.R."/>
        </authorList>
    </citation>
    <scope>NUCLEOTIDE SEQUENCE</scope>
    <source>
        <strain evidence="3">PS9179</strain>
        <tissue evidence="3">Whole animal</tissue>
    </source>
</reference>
<dbReference type="EMBL" id="JAUCMV010000001">
    <property type="protein sequence ID" value="KAK0428271.1"/>
    <property type="molecule type" value="Genomic_DNA"/>
</dbReference>
<evidence type="ECO:0000313" key="3">
    <source>
        <dbReference type="EMBL" id="KAK0428271.1"/>
    </source>
</evidence>